<evidence type="ECO:0000256" key="7">
    <source>
        <dbReference type="PROSITE-ProRule" id="PRU10141"/>
    </source>
</evidence>
<feature type="binding site" evidence="7">
    <location>
        <position position="41"/>
    </location>
    <ligand>
        <name>ATP</name>
        <dbReference type="ChEBI" id="CHEBI:30616"/>
    </ligand>
</feature>
<feature type="domain" description="Protein kinase" evidence="9">
    <location>
        <begin position="13"/>
        <end position="322"/>
    </location>
</feature>
<evidence type="ECO:0000256" key="3">
    <source>
        <dbReference type="ARBA" id="ARBA00022679"/>
    </source>
</evidence>
<dbReference type="PROSITE" id="PS00107">
    <property type="entry name" value="PROTEIN_KINASE_ATP"/>
    <property type="match status" value="1"/>
</dbReference>
<evidence type="ECO:0000256" key="4">
    <source>
        <dbReference type="ARBA" id="ARBA00022741"/>
    </source>
</evidence>
<evidence type="ECO:0000256" key="1">
    <source>
        <dbReference type="ARBA" id="ARBA00012513"/>
    </source>
</evidence>
<dbReference type="Pfam" id="PF00069">
    <property type="entry name" value="Pkinase"/>
    <property type="match status" value="1"/>
</dbReference>
<dbReference type="EC" id="2.7.11.1" evidence="1"/>
<dbReference type="PANTHER" id="PTHR44167">
    <property type="entry name" value="OVARIAN-SPECIFIC SERINE/THREONINE-PROTEIN KINASE LOK-RELATED"/>
    <property type="match status" value="1"/>
</dbReference>
<dbReference type="SUPFAM" id="SSF56112">
    <property type="entry name" value="Protein kinase-like (PK-like)"/>
    <property type="match status" value="1"/>
</dbReference>
<dbReference type="AlphaFoldDB" id="A2DZJ7"/>
<dbReference type="FunCoup" id="A2DZJ7">
    <property type="interactions" value="626"/>
</dbReference>
<evidence type="ECO:0000313" key="11">
    <source>
        <dbReference type="Proteomes" id="UP000001542"/>
    </source>
</evidence>
<dbReference type="EMBL" id="DS113274">
    <property type="protein sequence ID" value="EAY14201.1"/>
    <property type="molecule type" value="Genomic_DNA"/>
</dbReference>
<accession>A2DZJ7</accession>
<evidence type="ECO:0000259" key="9">
    <source>
        <dbReference type="PROSITE" id="PS50011"/>
    </source>
</evidence>
<dbReference type="SMR" id="A2DZJ7"/>
<dbReference type="RefSeq" id="XP_001326424.1">
    <property type="nucleotide sequence ID" value="XM_001326389.1"/>
</dbReference>
<dbReference type="PROSITE" id="PS00108">
    <property type="entry name" value="PROTEIN_KINASE_ST"/>
    <property type="match status" value="1"/>
</dbReference>
<comment type="similarity">
    <text evidence="8">Belongs to the protein kinase superfamily.</text>
</comment>
<dbReference type="InterPro" id="IPR000719">
    <property type="entry name" value="Prot_kinase_dom"/>
</dbReference>
<evidence type="ECO:0000256" key="2">
    <source>
        <dbReference type="ARBA" id="ARBA00022527"/>
    </source>
</evidence>
<dbReference type="InterPro" id="IPR017441">
    <property type="entry name" value="Protein_kinase_ATP_BS"/>
</dbReference>
<keyword evidence="2 8" id="KW-0723">Serine/threonine-protein kinase</keyword>
<dbReference type="OMA" id="VECTIGA"/>
<evidence type="ECO:0000313" key="10">
    <source>
        <dbReference type="EMBL" id="EAY14201.1"/>
    </source>
</evidence>
<keyword evidence="6 7" id="KW-0067">ATP-binding</keyword>
<evidence type="ECO:0000256" key="8">
    <source>
        <dbReference type="RuleBase" id="RU000304"/>
    </source>
</evidence>
<protein>
    <recommendedName>
        <fullName evidence="1">non-specific serine/threonine protein kinase</fullName>
        <ecNumber evidence="1">2.7.11.1</ecNumber>
    </recommendedName>
</protein>
<keyword evidence="11" id="KW-1185">Reference proteome</keyword>
<dbReference type="GO" id="GO:0004674">
    <property type="term" value="F:protein serine/threonine kinase activity"/>
    <property type="evidence" value="ECO:0000318"/>
    <property type="project" value="GO_Central"/>
</dbReference>
<dbReference type="InParanoid" id="A2DZJ7"/>
<dbReference type="Gene3D" id="3.30.200.20">
    <property type="entry name" value="Phosphorylase Kinase, domain 1"/>
    <property type="match status" value="1"/>
</dbReference>
<dbReference type="PROSITE" id="PS50011">
    <property type="entry name" value="PROTEIN_KINASE_DOM"/>
    <property type="match status" value="1"/>
</dbReference>
<dbReference type="GO" id="GO:0005634">
    <property type="term" value="C:nucleus"/>
    <property type="evidence" value="ECO:0000318"/>
    <property type="project" value="GO_Central"/>
</dbReference>
<dbReference type="InterPro" id="IPR011009">
    <property type="entry name" value="Kinase-like_dom_sf"/>
</dbReference>
<reference evidence="10" key="1">
    <citation type="submission" date="2006-10" db="EMBL/GenBank/DDBJ databases">
        <authorList>
            <person name="Amadeo P."/>
            <person name="Zhao Q."/>
            <person name="Wortman J."/>
            <person name="Fraser-Liggett C."/>
            <person name="Carlton J."/>
        </authorList>
    </citation>
    <scope>NUCLEOTIDE SEQUENCE</scope>
    <source>
        <strain evidence="10">G3</strain>
    </source>
</reference>
<keyword evidence="3" id="KW-0808">Transferase</keyword>
<gene>
    <name evidence="10" type="ORF">TVAG_373340</name>
</gene>
<evidence type="ECO:0000256" key="6">
    <source>
        <dbReference type="ARBA" id="ARBA00022840"/>
    </source>
</evidence>
<dbReference type="Proteomes" id="UP000001542">
    <property type="component" value="Unassembled WGS sequence"/>
</dbReference>
<dbReference type="FunFam" id="3.30.200.20:FF:001137">
    <property type="entry name" value="CMGC family protein kinase"/>
    <property type="match status" value="1"/>
</dbReference>
<proteinExistence type="inferred from homology"/>
<dbReference type="SMART" id="SM00220">
    <property type="entry name" value="S_TKc"/>
    <property type="match status" value="1"/>
</dbReference>
<dbReference type="GO" id="GO:0005524">
    <property type="term" value="F:ATP binding"/>
    <property type="evidence" value="ECO:0007669"/>
    <property type="project" value="UniProtKB-UniRule"/>
</dbReference>
<dbReference type="KEGG" id="tva:4772189"/>
<name>A2DZJ7_TRIV3</name>
<dbReference type="CDD" id="cd14019">
    <property type="entry name" value="STKc_Cdc7"/>
    <property type="match status" value="1"/>
</dbReference>
<dbReference type="FunFam" id="1.10.510.10:FF:001174">
    <property type="entry name" value="CMGC family protein kinase"/>
    <property type="match status" value="1"/>
</dbReference>
<organism evidence="10 11">
    <name type="scientific">Trichomonas vaginalis (strain ATCC PRA-98 / G3)</name>
    <dbReference type="NCBI Taxonomy" id="412133"/>
    <lineage>
        <taxon>Eukaryota</taxon>
        <taxon>Metamonada</taxon>
        <taxon>Parabasalia</taxon>
        <taxon>Trichomonadida</taxon>
        <taxon>Trichomonadidae</taxon>
        <taxon>Trichomonas</taxon>
    </lineage>
</organism>
<dbReference type="VEuPathDB" id="TrichDB:TVAG_373340"/>
<dbReference type="GO" id="GO:0044773">
    <property type="term" value="P:mitotic DNA damage checkpoint signaling"/>
    <property type="evidence" value="ECO:0000318"/>
    <property type="project" value="GO_Central"/>
</dbReference>
<evidence type="ECO:0000256" key="5">
    <source>
        <dbReference type="ARBA" id="ARBA00022777"/>
    </source>
</evidence>
<reference evidence="10" key="2">
    <citation type="journal article" date="2007" name="Science">
        <title>Draft genome sequence of the sexually transmitted pathogen Trichomonas vaginalis.</title>
        <authorList>
            <person name="Carlton J.M."/>
            <person name="Hirt R.P."/>
            <person name="Silva J.C."/>
            <person name="Delcher A.L."/>
            <person name="Schatz M."/>
            <person name="Zhao Q."/>
            <person name="Wortman J.R."/>
            <person name="Bidwell S.L."/>
            <person name="Alsmark U.C.M."/>
            <person name="Besteiro S."/>
            <person name="Sicheritz-Ponten T."/>
            <person name="Noel C.J."/>
            <person name="Dacks J.B."/>
            <person name="Foster P.G."/>
            <person name="Simillion C."/>
            <person name="Van de Peer Y."/>
            <person name="Miranda-Saavedra D."/>
            <person name="Barton G.J."/>
            <person name="Westrop G.D."/>
            <person name="Mueller S."/>
            <person name="Dessi D."/>
            <person name="Fiori P.L."/>
            <person name="Ren Q."/>
            <person name="Paulsen I."/>
            <person name="Zhang H."/>
            <person name="Bastida-Corcuera F.D."/>
            <person name="Simoes-Barbosa A."/>
            <person name="Brown M.T."/>
            <person name="Hayes R.D."/>
            <person name="Mukherjee M."/>
            <person name="Okumura C.Y."/>
            <person name="Schneider R."/>
            <person name="Smith A.J."/>
            <person name="Vanacova S."/>
            <person name="Villalvazo M."/>
            <person name="Haas B.J."/>
            <person name="Pertea M."/>
            <person name="Feldblyum T.V."/>
            <person name="Utterback T.R."/>
            <person name="Shu C.L."/>
            <person name="Osoegawa K."/>
            <person name="de Jong P.J."/>
            <person name="Hrdy I."/>
            <person name="Horvathova L."/>
            <person name="Zubacova Z."/>
            <person name="Dolezal P."/>
            <person name="Malik S.B."/>
            <person name="Logsdon J.M. Jr."/>
            <person name="Henze K."/>
            <person name="Gupta A."/>
            <person name="Wang C.C."/>
            <person name="Dunne R.L."/>
            <person name="Upcroft J.A."/>
            <person name="Upcroft P."/>
            <person name="White O."/>
            <person name="Salzberg S.L."/>
            <person name="Tang P."/>
            <person name="Chiu C.-H."/>
            <person name="Lee Y.-S."/>
            <person name="Embley T.M."/>
            <person name="Coombs G.H."/>
            <person name="Mottram J.C."/>
            <person name="Tachezy J."/>
            <person name="Fraser-Liggett C.M."/>
            <person name="Johnson P.J."/>
        </authorList>
    </citation>
    <scope>NUCLEOTIDE SEQUENCE [LARGE SCALE GENOMIC DNA]</scope>
    <source>
        <strain evidence="10">G3</strain>
    </source>
</reference>
<dbReference type="PANTHER" id="PTHR44167:SF23">
    <property type="entry name" value="CDC7 KINASE, ISOFORM A-RELATED"/>
    <property type="match status" value="1"/>
</dbReference>
<dbReference type="OrthoDB" id="10020333at2759"/>
<sequence length="324" mass="37272">MAEEKHKLSDDDFTVECTIGAGSFSTVVKAVDKYNRVFALKKLFWNNSPDRIVKEIRWLKNLDHPNIVKLYGTYRNQDQATLVMEYVPHIPFRTLIPQLNGTIIKNYMRELLEALKYLHSKQVIHRDVKPANFLFDPESGHGCLIDFGLCEEETHVPLPILPKTQIDPETDFELNYPQKCQTRDKMVANREGTRGFRAPEVLFAYFNQSCLIDIWSAGVILLSLLTQRYPFFRSPDDLTSICEIAAIIGTSRLHVAAHECGRKLRFPAEQEGYSIPQLVHNLNHYFNELNVSETVFDLLAKMLEPCPSKRISAADALEHEFFKL</sequence>
<dbReference type="VEuPathDB" id="TrichDB:TVAGG3_0012040"/>
<dbReference type="STRING" id="5722.A2DZJ7"/>
<keyword evidence="5 10" id="KW-0418">Kinase</keyword>
<keyword evidence="4 7" id="KW-0547">Nucleotide-binding</keyword>
<dbReference type="InterPro" id="IPR008271">
    <property type="entry name" value="Ser/Thr_kinase_AS"/>
</dbReference>
<dbReference type="eggNOG" id="KOG1167">
    <property type="taxonomic scope" value="Eukaryota"/>
</dbReference>
<dbReference type="Gene3D" id="1.10.510.10">
    <property type="entry name" value="Transferase(Phosphotransferase) domain 1"/>
    <property type="match status" value="1"/>
</dbReference>